<organism evidence="1 2">
    <name type="scientific">Funneliformis geosporum</name>
    <dbReference type="NCBI Taxonomy" id="1117311"/>
    <lineage>
        <taxon>Eukaryota</taxon>
        <taxon>Fungi</taxon>
        <taxon>Fungi incertae sedis</taxon>
        <taxon>Mucoromycota</taxon>
        <taxon>Glomeromycotina</taxon>
        <taxon>Glomeromycetes</taxon>
        <taxon>Glomerales</taxon>
        <taxon>Glomeraceae</taxon>
        <taxon>Funneliformis</taxon>
    </lineage>
</organism>
<keyword evidence="2" id="KW-1185">Reference proteome</keyword>
<comment type="caution">
    <text evidence="1">The sequence shown here is derived from an EMBL/GenBank/DDBJ whole genome shotgun (WGS) entry which is preliminary data.</text>
</comment>
<dbReference type="EMBL" id="CAMKVN010006098">
    <property type="protein sequence ID" value="CAI2189869.1"/>
    <property type="molecule type" value="Genomic_DNA"/>
</dbReference>
<evidence type="ECO:0000313" key="1">
    <source>
        <dbReference type="EMBL" id="CAI2189869.1"/>
    </source>
</evidence>
<name>A0A9W4T485_9GLOM</name>
<protein>
    <submittedName>
        <fullName evidence="1">884_t:CDS:1</fullName>
    </submittedName>
</protein>
<evidence type="ECO:0000313" key="2">
    <source>
        <dbReference type="Proteomes" id="UP001153678"/>
    </source>
</evidence>
<sequence length="61" mass="7018">MPFENATCEFSGNTYVTLSWTIPIIKERIFDLADKALSNAEEFSNENTVFEIEMEIPLMII</sequence>
<proteinExistence type="predicted"/>
<dbReference type="OrthoDB" id="2437017at2759"/>
<feature type="non-terminal residue" evidence="1">
    <location>
        <position position="61"/>
    </location>
</feature>
<accession>A0A9W4T485</accession>
<dbReference type="AlphaFoldDB" id="A0A9W4T485"/>
<reference evidence="1" key="1">
    <citation type="submission" date="2022-08" db="EMBL/GenBank/DDBJ databases">
        <authorList>
            <person name="Kallberg Y."/>
            <person name="Tangrot J."/>
            <person name="Rosling A."/>
        </authorList>
    </citation>
    <scope>NUCLEOTIDE SEQUENCE</scope>
    <source>
        <strain evidence="1">Wild A</strain>
    </source>
</reference>
<dbReference type="Proteomes" id="UP001153678">
    <property type="component" value="Unassembled WGS sequence"/>
</dbReference>
<gene>
    <name evidence="1" type="ORF">FWILDA_LOCUS14293</name>
</gene>